<dbReference type="SUPFAM" id="SSF48452">
    <property type="entry name" value="TPR-like"/>
    <property type="match status" value="1"/>
</dbReference>
<gene>
    <name evidence="2" type="ORF">EPJ84_01705</name>
</gene>
<dbReference type="RefSeq" id="WP_147717400.1">
    <property type="nucleotide sequence ID" value="NZ_SAYE01000003.1"/>
</dbReference>
<feature type="repeat" description="TPR" evidence="1">
    <location>
        <begin position="283"/>
        <end position="316"/>
    </location>
</feature>
<accession>A0A5C8FTU4</accession>
<comment type="caution">
    <text evidence="2">The sequence shown here is derived from an EMBL/GenBank/DDBJ whole genome shotgun (WGS) entry which is preliminary data.</text>
</comment>
<evidence type="ECO:0000313" key="3">
    <source>
        <dbReference type="Proteomes" id="UP000322307"/>
    </source>
</evidence>
<dbReference type="SMART" id="SM00028">
    <property type="entry name" value="TPR"/>
    <property type="match status" value="4"/>
</dbReference>
<dbReference type="Pfam" id="PF13181">
    <property type="entry name" value="TPR_8"/>
    <property type="match status" value="1"/>
</dbReference>
<sequence>MHTYLTFGGKNINLALYKIAINFFIYSGGDEKYIKHLINCLLQNNINNTNGYSKQISIKNTDNIKENSIPHIIYIEGNSEENILYAYIEFFGTIQFLVLLNNNYNGVDIKYTYCYDFIPKSEINISSFNLELDYNKIRNNQYDIDLEISNDLFNRFKYLLHMKSLLYKLNDKDLSSEEKYDLYTEIGGLYYKLDLHYKAIKYYTYAININSLYGYTYYIRGSIYFLLEDDKNCINDYIRYLNLITRISYDELMLLAKIFATIKKYKYAISCYIRAISMNNNSKEIYKELADLYTELGNFTNAYKYYECSLKLDNNYYNAYTGRLTLFIKKYFNVSDRKDILKIYNNIVFANNLVNNLKDNSIELNIAISDIDNILSIKYDYNLLELKNDLLELLSIIEE</sequence>
<dbReference type="InterPro" id="IPR011990">
    <property type="entry name" value="TPR-like_helical_dom_sf"/>
</dbReference>
<proteinExistence type="predicted"/>
<keyword evidence="1" id="KW-0802">TPR repeat</keyword>
<organism evidence="2 3">
    <name type="scientific">Brachyspira aalborgi</name>
    <dbReference type="NCBI Taxonomy" id="29522"/>
    <lineage>
        <taxon>Bacteria</taxon>
        <taxon>Pseudomonadati</taxon>
        <taxon>Spirochaetota</taxon>
        <taxon>Spirochaetia</taxon>
        <taxon>Brachyspirales</taxon>
        <taxon>Brachyspiraceae</taxon>
        <taxon>Brachyspira</taxon>
    </lineage>
</organism>
<dbReference type="AlphaFoldDB" id="A0A5C8FTU4"/>
<name>A0A5C8FTU4_9SPIR</name>
<evidence type="ECO:0000313" key="2">
    <source>
        <dbReference type="EMBL" id="TXJ53073.1"/>
    </source>
</evidence>
<dbReference type="InterPro" id="IPR019734">
    <property type="entry name" value="TPR_rpt"/>
</dbReference>
<dbReference type="Gene3D" id="1.25.40.10">
    <property type="entry name" value="Tetratricopeptide repeat domain"/>
    <property type="match status" value="2"/>
</dbReference>
<dbReference type="EMBL" id="SAYE01000003">
    <property type="protein sequence ID" value="TXJ53073.1"/>
    <property type="molecule type" value="Genomic_DNA"/>
</dbReference>
<dbReference type="PANTHER" id="PTHR44523:SF1">
    <property type="entry name" value="TETRATRICOPEPTIDE REPEAT PROTEIN 13"/>
    <property type="match status" value="1"/>
</dbReference>
<dbReference type="PROSITE" id="PS50005">
    <property type="entry name" value="TPR"/>
    <property type="match status" value="2"/>
</dbReference>
<protein>
    <submittedName>
        <fullName evidence="2">Tetratricopeptide repeat protein</fullName>
    </submittedName>
</protein>
<evidence type="ECO:0000256" key="1">
    <source>
        <dbReference type="PROSITE-ProRule" id="PRU00339"/>
    </source>
</evidence>
<dbReference type="Proteomes" id="UP000322307">
    <property type="component" value="Unassembled WGS sequence"/>
</dbReference>
<dbReference type="PANTHER" id="PTHR44523">
    <property type="entry name" value="TETRATRICOPEPTIDE REPEAT PROTEIN 13"/>
    <property type="match status" value="1"/>
</dbReference>
<feature type="repeat" description="TPR" evidence="1">
    <location>
        <begin position="180"/>
        <end position="213"/>
    </location>
</feature>
<reference evidence="2 3" key="1">
    <citation type="journal article" date="1992" name="Lakartidningen">
        <title>[Penicillin V and not amoxicillin is the first choice preparation in acute otitis].</title>
        <authorList>
            <person name="Kamme C."/>
            <person name="Lundgren K."/>
            <person name="Prellner K."/>
        </authorList>
    </citation>
    <scope>NUCLEOTIDE SEQUENCE [LARGE SCALE GENOMIC DNA]</scope>
    <source>
        <strain evidence="2 3">PC3939II</strain>
    </source>
</reference>